<sequence length="182" mass="20924">MIVNDRIQRCEEYIRSPRRPYAERKARYQAAADRLYLGGLSNLDILVDVGAGLTELDVCLRVEHGWRGRYVPVDGWLDGVDLNTWEPDRAFDWFAALEILEHLKDPGRLVEVLQKRATRGLVVTTPNPEIWDVLAMDATHLTPISRDMLEEWGFQTTLHTFYGKYQDGITGLWLQNADKQAP</sequence>
<dbReference type="SUPFAM" id="SSF53335">
    <property type="entry name" value="S-adenosyl-L-methionine-dependent methyltransferases"/>
    <property type="match status" value="1"/>
</dbReference>
<dbReference type="EMBL" id="JACHJU010000003">
    <property type="protein sequence ID" value="MBB4942360.1"/>
    <property type="molecule type" value="Genomic_DNA"/>
</dbReference>
<evidence type="ECO:0008006" key="3">
    <source>
        <dbReference type="Google" id="ProtNLM"/>
    </source>
</evidence>
<organism evidence="1 2">
    <name type="scientific">Streptosporangium album</name>
    <dbReference type="NCBI Taxonomy" id="47479"/>
    <lineage>
        <taxon>Bacteria</taxon>
        <taxon>Bacillati</taxon>
        <taxon>Actinomycetota</taxon>
        <taxon>Actinomycetes</taxon>
        <taxon>Streptosporangiales</taxon>
        <taxon>Streptosporangiaceae</taxon>
        <taxon>Streptosporangium</taxon>
    </lineage>
</organism>
<dbReference type="AlphaFoldDB" id="A0A7W7WDG2"/>
<name>A0A7W7WDG2_9ACTN</name>
<evidence type="ECO:0000313" key="2">
    <source>
        <dbReference type="Proteomes" id="UP000534286"/>
    </source>
</evidence>
<keyword evidence="2" id="KW-1185">Reference proteome</keyword>
<comment type="caution">
    <text evidence="1">The sequence shown here is derived from an EMBL/GenBank/DDBJ whole genome shotgun (WGS) entry which is preliminary data.</text>
</comment>
<gene>
    <name evidence="1" type="ORF">FHR32_006746</name>
</gene>
<dbReference type="Gene3D" id="3.40.50.150">
    <property type="entry name" value="Vaccinia Virus protein VP39"/>
    <property type="match status" value="1"/>
</dbReference>
<accession>A0A7W7WDG2</accession>
<proteinExistence type="predicted"/>
<protein>
    <recommendedName>
        <fullName evidence="3">Methyltransferase domain-containing protein</fullName>
    </recommendedName>
</protein>
<evidence type="ECO:0000313" key="1">
    <source>
        <dbReference type="EMBL" id="MBB4942360.1"/>
    </source>
</evidence>
<reference evidence="1 2" key="1">
    <citation type="submission" date="2020-08" db="EMBL/GenBank/DDBJ databases">
        <title>Sequencing the genomes of 1000 actinobacteria strains.</title>
        <authorList>
            <person name="Klenk H.-P."/>
        </authorList>
    </citation>
    <scope>NUCLEOTIDE SEQUENCE [LARGE SCALE GENOMIC DNA]</scope>
    <source>
        <strain evidence="1 2">DSM 43023</strain>
    </source>
</reference>
<dbReference type="InterPro" id="IPR029063">
    <property type="entry name" value="SAM-dependent_MTases_sf"/>
</dbReference>
<dbReference type="RefSeq" id="WP_184758339.1">
    <property type="nucleotide sequence ID" value="NZ_BAABEK010000054.1"/>
</dbReference>
<dbReference type="Proteomes" id="UP000534286">
    <property type="component" value="Unassembled WGS sequence"/>
</dbReference>